<organism evidence="2">
    <name type="scientific">Phenylobacterium glaciei</name>
    <dbReference type="NCBI Taxonomy" id="2803784"/>
    <lineage>
        <taxon>Bacteria</taxon>
        <taxon>Pseudomonadati</taxon>
        <taxon>Pseudomonadota</taxon>
        <taxon>Alphaproteobacteria</taxon>
        <taxon>Caulobacterales</taxon>
        <taxon>Caulobacteraceae</taxon>
        <taxon>Phenylobacterium</taxon>
    </lineage>
</organism>
<proteinExistence type="predicted"/>
<reference evidence="2" key="1">
    <citation type="submission" date="2021-01" db="EMBL/GenBank/DDBJ databases">
        <title>Genome sequence of Phenylobacterium sp. 20VBR1 isolated from a valley glaceir, Ny-Alesund, Svalbard.</title>
        <authorList>
            <person name="Thomas F.A."/>
            <person name="Krishnan K.P."/>
            <person name="Sinha R.K."/>
        </authorList>
    </citation>
    <scope>NUCLEOTIDE SEQUENCE</scope>
    <source>
        <strain evidence="2">20VBR1</strain>
    </source>
</reference>
<gene>
    <name evidence="2" type="ORF">JKL49_13895</name>
</gene>
<dbReference type="InterPro" id="IPR048683">
    <property type="entry name" value="Sf6_terminase"/>
</dbReference>
<feature type="region of interest" description="Disordered" evidence="1">
    <location>
        <begin position="222"/>
        <end position="260"/>
    </location>
</feature>
<feature type="compositionally biased region" description="Gly residues" evidence="1">
    <location>
        <begin position="225"/>
        <end position="243"/>
    </location>
</feature>
<name>A0A974SBI7_9CAUL</name>
<dbReference type="AlphaFoldDB" id="A0A974SBI7"/>
<dbReference type="Pfam" id="PF20901">
    <property type="entry name" value="Sf6_terminase"/>
    <property type="match status" value="2"/>
</dbReference>
<sequence length="260" mass="29371">MAGFSERLPEDERRDGYDRDQVADICARIEAGESLRKICKEEGMPSPATLHQWRLRYPLFADLYGAARATARRNQIAADQDALLRQKRRRKHPWGRPDSYTEEIAAEICRRLAEGESLLSIGASRDMPVVQTIYKWLRKHADFRQDYARAREIQADVKFELAWEIARHAAPETERVARLQFDVIRWQVGRLSPKKYAETEPEGIEGFDQDVYIQIFGETRAGHSAAGGGAELRGDEGQGGAGAGRRALGLEFERDRGASG</sequence>
<evidence type="ECO:0000256" key="1">
    <source>
        <dbReference type="SAM" id="MobiDB-lite"/>
    </source>
</evidence>
<dbReference type="Gene3D" id="1.10.10.60">
    <property type="entry name" value="Homeodomain-like"/>
    <property type="match status" value="2"/>
</dbReference>
<accession>A0A974SBI7</accession>
<evidence type="ECO:0000313" key="2">
    <source>
        <dbReference type="EMBL" id="QQZ51857.1"/>
    </source>
</evidence>
<protein>
    <submittedName>
        <fullName evidence="2">Uncharacterized protein</fullName>
    </submittedName>
</protein>
<dbReference type="EMBL" id="CP068570">
    <property type="protein sequence ID" value="QQZ51857.1"/>
    <property type="molecule type" value="Genomic_DNA"/>
</dbReference>
<feature type="compositionally biased region" description="Basic and acidic residues" evidence="1">
    <location>
        <begin position="251"/>
        <end position="260"/>
    </location>
</feature>